<evidence type="ECO:0000256" key="1">
    <source>
        <dbReference type="ARBA" id="ARBA00004651"/>
    </source>
</evidence>
<dbReference type="PANTHER" id="PTHR34308">
    <property type="entry name" value="COBALAMIN BIOSYNTHESIS PROTEIN CBIB"/>
    <property type="match status" value="1"/>
</dbReference>
<dbReference type="HAMAP" id="MF_00024">
    <property type="entry name" value="CobD_CbiB"/>
    <property type="match status" value="1"/>
</dbReference>
<dbReference type="HOGENOM" id="CLU_054212_0_0_9"/>
<sequence precursor="true">MSLYPLMDVFIAFVLEVIIGYPKWIPHPVKFINWLTKVVEVGYRKITDLLYSKKVKALGDDYVHRGVHRNRTEKYSGMCFTIIMALLITIIMLLLIGVAYLINPVVYHVVNVYFIYSAFAIKSVAFESVEVCDALKDRDIFKAGNILSKNIGREIERFDEQDIIRGTVEHAADRTAESVISPVFYAVIGSLFGLGAPMVYLYKTINAIKLAKGYKNGKCESFGYAAVKINELANFLPARITGLLFVIASIFLKKDFKSSFAIMRRDKRKHHSPNLGYPEAAIAGALGIRLGGSGLYFGDIVDKPIIGDNKRSAEIRDISDTITLMYIAAIIGMILFGIVYSLIFAAWYFS</sequence>
<dbReference type="AlphaFoldDB" id="G8LST0"/>
<feature type="transmembrane region" description="Helical" evidence="9">
    <location>
        <begin position="78"/>
        <end position="102"/>
    </location>
</feature>
<organism evidence="10 11">
    <name type="scientific">Acetivibrio clariflavus (strain DSM 19732 / NBRC 101661 / EBR45)</name>
    <name type="common">Clostridium clariflavum</name>
    <dbReference type="NCBI Taxonomy" id="720554"/>
    <lineage>
        <taxon>Bacteria</taxon>
        <taxon>Bacillati</taxon>
        <taxon>Bacillota</taxon>
        <taxon>Clostridia</taxon>
        <taxon>Eubacteriales</taxon>
        <taxon>Oscillospiraceae</taxon>
        <taxon>Acetivibrio</taxon>
    </lineage>
</organism>
<gene>
    <name evidence="9" type="primary">cobD</name>
    <name evidence="10" type="ordered locus">Clocl_2885</name>
</gene>
<evidence type="ECO:0000313" key="10">
    <source>
        <dbReference type="EMBL" id="AEV69432.1"/>
    </source>
</evidence>
<dbReference type="OrthoDB" id="9811967at2"/>
<keyword evidence="5 9" id="KW-0169">Cobalamin biosynthesis</keyword>
<comment type="caution">
    <text evidence="9">Lacks conserved residue(s) required for the propagation of feature annotation.</text>
</comment>
<evidence type="ECO:0000256" key="7">
    <source>
        <dbReference type="ARBA" id="ARBA00022989"/>
    </source>
</evidence>
<comment type="pathway">
    <text evidence="2 9">Cofactor biosynthesis; adenosylcobalamin biosynthesis.</text>
</comment>
<dbReference type="GO" id="GO:0009236">
    <property type="term" value="P:cobalamin biosynthetic process"/>
    <property type="evidence" value="ECO:0007669"/>
    <property type="project" value="UniProtKB-UniRule"/>
</dbReference>
<evidence type="ECO:0000256" key="8">
    <source>
        <dbReference type="ARBA" id="ARBA00023136"/>
    </source>
</evidence>
<keyword evidence="8 9" id="KW-0472">Membrane</keyword>
<dbReference type="eggNOG" id="COG1270">
    <property type="taxonomic scope" value="Bacteria"/>
</dbReference>
<keyword evidence="7 9" id="KW-1133">Transmembrane helix</keyword>
<protein>
    <recommendedName>
        <fullName evidence="9">Cobalamin biosynthesis protein CobD</fullName>
    </recommendedName>
</protein>
<dbReference type="Pfam" id="PF03186">
    <property type="entry name" value="CobD_Cbib"/>
    <property type="match status" value="1"/>
</dbReference>
<evidence type="ECO:0000256" key="9">
    <source>
        <dbReference type="HAMAP-Rule" id="MF_00024"/>
    </source>
</evidence>
<dbReference type="Proteomes" id="UP000005435">
    <property type="component" value="Chromosome"/>
</dbReference>
<dbReference type="STRING" id="720554.Clocl_2885"/>
<evidence type="ECO:0000256" key="2">
    <source>
        <dbReference type="ARBA" id="ARBA00004953"/>
    </source>
</evidence>
<keyword evidence="11" id="KW-1185">Reference proteome</keyword>
<dbReference type="InterPro" id="IPR004485">
    <property type="entry name" value="Cobalamin_biosynth_CobD/CbiB"/>
</dbReference>
<comment type="function">
    <text evidence="9">Converts cobyric acid to cobinamide by the addition of aminopropanol on the F carboxylic group.</text>
</comment>
<dbReference type="GO" id="GO:0048472">
    <property type="term" value="F:threonine-phosphate decarboxylase activity"/>
    <property type="evidence" value="ECO:0007669"/>
    <property type="project" value="InterPro"/>
</dbReference>
<reference evidence="11" key="1">
    <citation type="submission" date="2011-12" db="EMBL/GenBank/DDBJ databases">
        <title>Complete sequence of Clostridium clariflavum DSM 19732.</title>
        <authorList>
            <consortium name="US DOE Joint Genome Institute"/>
            <person name="Lucas S."/>
            <person name="Han J."/>
            <person name="Lapidus A."/>
            <person name="Cheng J.-F."/>
            <person name="Goodwin L."/>
            <person name="Pitluck S."/>
            <person name="Peters L."/>
            <person name="Teshima H."/>
            <person name="Detter J.C."/>
            <person name="Han C."/>
            <person name="Tapia R."/>
            <person name="Land M."/>
            <person name="Hauser L."/>
            <person name="Kyrpides N."/>
            <person name="Ivanova N."/>
            <person name="Pagani I."/>
            <person name="Kitzmiller T."/>
            <person name="Lynd L."/>
            <person name="Izquierdo J."/>
            <person name="Woyke T."/>
        </authorList>
    </citation>
    <scope>NUCLEOTIDE SEQUENCE [LARGE SCALE GENOMIC DNA]</scope>
    <source>
        <strain evidence="11">DSM 19732 / NBRC 101661 / EBR45</strain>
    </source>
</reference>
<accession>G8LST0</accession>
<evidence type="ECO:0000256" key="4">
    <source>
        <dbReference type="ARBA" id="ARBA00022475"/>
    </source>
</evidence>
<feature type="transmembrane region" description="Helical" evidence="9">
    <location>
        <begin position="324"/>
        <end position="349"/>
    </location>
</feature>
<evidence type="ECO:0000313" key="11">
    <source>
        <dbReference type="Proteomes" id="UP000005435"/>
    </source>
</evidence>
<dbReference type="RefSeq" id="WP_014255981.1">
    <property type="nucleotide sequence ID" value="NC_016627.1"/>
</dbReference>
<name>G8LST0_ACECE</name>
<dbReference type="GO" id="GO:0005886">
    <property type="term" value="C:plasma membrane"/>
    <property type="evidence" value="ECO:0007669"/>
    <property type="project" value="UniProtKB-SubCell"/>
</dbReference>
<reference evidence="10 11" key="2">
    <citation type="journal article" date="2012" name="Stand. Genomic Sci.">
        <title>Complete Genome Sequence of Clostridium clariflavum DSM 19732.</title>
        <authorList>
            <person name="Izquierdo J.A."/>
            <person name="Goodwin L."/>
            <person name="Davenport K.W."/>
            <person name="Teshima H."/>
            <person name="Bruce D."/>
            <person name="Detter C."/>
            <person name="Tapia R."/>
            <person name="Han S."/>
            <person name="Land M."/>
            <person name="Hauser L."/>
            <person name="Jeffries C.D."/>
            <person name="Han J."/>
            <person name="Pitluck S."/>
            <person name="Nolan M."/>
            <person name="Chen A."/>
            <person name="Huntemann M."/>
            <person name="Mavromatis K."/>
            <person name="Mikhailova N."/>
            <person name="Liolios K."/>
            <person name="Woyke T."/>
            <person name="Lynd L.R."/>
        </authorList>
    </citation>
    <scope>NUCLEOTIDE SEQUENCE [LARGE SCALE GENOMIC DNA]</scope>
    <source>
        <strain evidence="11">DSM 19732 / NBRC 101661 / EBR45</strain>
    </source>
</reference>
<evidence type="ECO:0000256" key="6">
    <source>
        <dbReference type="ARBA" id="ARBA00022692"/>
    </source>
</evidence>
<feature type="transmembrane region" description="Helical" evidence="9">
    <location>
        <begin position="183"/>
        <end position="202"/>
    </location>
</feature>
<dbReference type="EMBL" id="CP003065">
    <property type="protein sequence ID" value="AEV69432.1"/>
    <property type="molecule type" value="Genomic_DNA"/>
</dbReference>
<evidence type="ECO:0000256" key="3">
    <source>
        <dbReference type="ARBA" id="ARBA00006263"/>
    </source>
</evidence>
<proteinExistence type="inferred from homology"/>
<dbReference type="KEGG" id="ccl:Clocl_2885"/>
<comment type="similarity">
    <text evidence="3 9">Belongs to the CobD/CbiB family.</text>
</comment>
<keyword evidence="4 9" id="KW-1003">Cell membrane</keyword>
<dbReference type="PANTHER" id="PTHR34308:SF1">
    <property type="entry name" value="COBALAMIN BIOSYNTHESIS PROTEIN CBIB"/>
    <property type="match status" value="1"/>
</dbReference>
<dbReference type="UniPathway" id="UPA00148"/>
<comment type="subcellular location">
    <subcellularLocation>
        <location evidence="1 9">Cell membrane</location>
        <topology evidence="1 9">Multi-pass membrane protein</topology>
    </subcellularLocation>
</comment>
<keyword evidence="6 9" id="KW-0812">Transmembrane</keyword>
<dbReference type="GO" id="GO:0015420">
    <property type="term" value="F:ABC-type vitamin B12 transporter activity"/>
    <property type="evidence" value="ECO:0007669"/>
    <property type="project" value="UniProtKB-UniRule"/>
</dbReference>
<evidence type="ECO:0000256" key="5">
    <source>
        <dbReference type="ARBA" id="ARBA00022573"/>
    </source>
</evidence>